<feature type="domain" description="BLUF" evidence="1">
    <location>
        <begin position="7"/>
        <end position="98"/>
    </location>
</feature>
<comment type="caution">
    <text evidence="2">The sequence shown here is derived from an EMBL/GenBank/DDBJ whole genome shotgun (WGS) entry which is preliminary data.</text>
</comment>
<keyword evidence="3" id="KW-1185">Reference proteome</keyword>
<dbReference type="EMBL" id="AZRA01000086">
    <property type="protein sequence ID" value="KDB51337.1"/>
    <property type="molecule type" value="Genomic_DNA"/>
</dbReference>
<name>A0A059KIN7_9BURK</name>
<dbReference type="eggNOG" id="COG3431">
    <property type="taxonomic scope" value="Bacteria"/>
</dbReference>
<dbReference type="Proteomes" id="UP000026714">
    <property type="component" value="Unassembled WGS sequence"/>
</dbReference>
<evidence type="ECO:0000313" key="2">
    <source>
        <dbReference type="EMBL" id="KDB51337.1"/>
    </source>
</evidence>
<proteinExistence type="predicted"/>
<dbReference type="Pfam" id="PF04940">
    <property type="entry name" value="BLUF"/>
    <property type="match status" value="1"/>
</dbReference>
<dbReference type="SUPFAM" id="SSF54975">
    <property type="entry name" value="Acylphosphatase/BLUF domain-like"/>
    <property type="match status" value="1"/>
</dbReference>
<sequence>MATETDLVHCIYASSATHPFSFDQLVELLAVARRNNAALGVTGMLLHDRGSFFQVLEGEAATVDALYMRIAADPCHAEIVRIIHEPVARRSFGQWSMGFVQVDDELLRSVEGANDFFRGGTALSAIDSGRARKLLQAFGAGRWRRRDGSA</sequence>
<evidence type="ECO:0000259" key="1">
    <source>
        <dbReference type="PROSITE" id="PS50925"/>
    </source>
</evidence>
<dbReference type="InterPro" id="IPR007024">
    <property type="entry name" value="BLUF_domain"/>
</dbReference>
<protein>
    <submittedName>
        <fullName evidence="2">BLUF domain-containing protein</fullName>
    </submittedName>
</protein>
<dbReference type="GO" id="GO:0009882">
    <property type="term" value="F:blue light photoreceptor activity"/>
    <property type="evidence" value="ECO:0007669"/>
    <property type="project" value="InterPro"/>
</dbReference>
<dbReference type="RefSeq" id="WP_037483769.1">
    <property type="nucleotide sequence ID" value="NZ_AZRA01000086.1"/>
</dbReference>
<accession>A0A059KIN7</accession>
<gene>
    <name evidence="2" type="ORF">X805_30580</name>
</gene>
<organism evidence="2 3">
    <name type="scientific">Sphaerotilus natans subsp. natans DSM 6575</name>
    <dbReference type="NCBI Taxonomy" id="1286631"/>
    <lineage>
        <taxon>Bacteria</taxon>
        <taxon>Pseudomonadati</taxon>
        <taxon>Pseudomonadota</taxon>
        <taxon>Betaproteobacteria</taxon>
        <taxon>Burkholderiales</taxon>
        <taxon>Sphaerotilaceae</taxon>
        <taxon>Sphaerotilus</taxon>
    </lineage>
</organism>
<dbReference type="InterPro" id="IPR036046">
    <property type="entry name" value="Acylphosphatase-like_dom_sf"/>
</dbReference>
<dbReference type="SMART" id="SM01034">
    <property type="entry name" value="BLUF"/>
    <property type="match status" value="1"/>
</dbReference>
<dbReference type="GO" id="GO:0071949">
    <property type="term" value="F:FAD binding"/>
    <property type="evidence" value="ECO:0007669"/>
    <property type="project" value="InterPro"/>
</dbReference>
<dbReference type="AlphaFoldDB" id="A0A059KIN7"/>
<dbReference type="PROSITE" id="PS50925">
    <property type="entry name" value="BLUF"/>
    <property type="match status" value="1"/>
</dbReference>
<reference evidence="2 3" key="1">
    <citation type="journal article" date="2014" name="FEMS Microbiol. Ecol.">
        <title>Sphaerotilus natans encrusted with nanoball-shaped Fe(III) oxide minerals formed by nitrate-reducing mixotrophic Fe(II) oxidation.</title>
        <authorList>
            <person name="Park S."/>
            <person name="Kim D.H."/>
            <person name="Lee J.H."/>
            <person name="Hur H.G."/>
        </authorList>
    </citation>
    <scope>NUCLEOTIDE SEQUENCE [LARGE SCALE GENOMIC DNA]</scope>
    <source>
        <strain evidence="2 3">DSM 6575</strain>
    </source>
</reference>
<evidence type="ECO:0000313" key="3">
    <source>
        <dbReference type="Proteomes" id="UP000026714"/>
    </source>
</evidence>
<dbReference type="STRING" id="34103.SAMN05421778_114107"/>
<dbReference type="Gene3D" id="3.30.70.100">
    <property type="match status" value="1"/>
</dbReference>